<dbReference type="EMBL" id="CP023690">
    <property type="protein sequence ID" value="QEV61012.1"/>
    <property type="molecule type" value="Genomic_DNA"/>
</dbReference>
<dbReference type="EMBL" id="JACHJD010000004">
    <property type="protein sequence ID" value="MBB5103916.1"/>
    <property type="molecule type" value="Genomic_DNA"/>
</dbReference>
<evidence type="ECO:0000256" key="1">
    <source>
        <dbReference type="ARBA" id="ARBA00004613"/>
    </source>
</evidence>
<evidence type="ECO:0000313" key="6">
    <source>
        <dbReference type="EMBL" id="QEV61012.1"/>
    </source>
</evidence>
<evidence type="ECO:0000313" key="8">
    <source>
        <dbReference type="Proteomes" id="UP000549009"/>
    </source>
</evidence>
<feature type="compositionally biased region" description="Basic and acidic residues" evidence="3">
    <location>
        <begin position="263"/>
        <end position="286"/>
    </location>
</feature>
<dbReference type="PROSITE" id="PS51677">
    <property type="entry name" value="NODB"/>
    <property type="match status" value="1"/>
</dbReference>
<evidence type="ECO:0000256" key="3">
    <source>
        <dbReference type="SAM" id="MobiDB-lite"/>
    </source>
</evidence>
<evidence type="ECO:0000259" key="4">
    <source>
        <dbReference type="PROSITE" id="PS51677"/>
    </source>
</evidence>
<accession>A0A5P2XEU5</accession>
<dbReference type="InterPro" id="IPR002509">
    <property type="entry name" value="NODB_dom"/>
</dbReference>
<dbReference type="CDD" id="cd10918">
    <property type="entry name" value="CE4_NodB_like_5s_6s"/>
    <property type="match status" value="1"/>
</dbReference>
<keyword evidence="2" id="KW-0732">Signal</keyword>
<dbReference type="Pfam" id="PF01522">
    <property type="entry name" value="Polysacc_deac_1"/>
    <property type="match status" value="1"/>
</dbReference>
<proteinExistence type="predicted"/>
<evidence type="ECO:0000313" key="7">
    <source>
        <dbReference type="Proteomes" id="UP000326505"/>
    </source>
</evidence>
<keyword evidence="8" id="KW-1185">Reference proteome</keyword>
<reference evidence="6 7" key="1">
    <citation type="submission" date="2017-09" db="EMBL/GenBank/DDBJ databases">
        <authorList>
            <person name="Lee N."/>
            <person name="Cho B.-K."/>
        </authorList>
    </citation>
    <scope>NUCLEOTIDE SEQUENCE [LARGE SCALE GENOMIC DNA]</scope>
    <source>
        <strain evidence="6 7">ATCC 27465</strain>
    </source>
</reference>
<feature type="compositionally biased region" description="Polar residues" evidence="3">
    <location>
        <begin position="287"/>
        <end position="303"/>
    </location>
</feature>
<protein>
    <submittedName>
        <fullName evidence="5">Peptidoglycan/xylan/chitin deacetylase (PgdA/CDA1 family)</fullName>
    </submittedName>
    <submittedName>
        <fullName evidence="6">Polysaccharide deacetylase family protein</fullName>
    </submittedName>
</protein>
<evidence type="ECO:0000256" key="2">
    <source>
        <dbReference type="ARBA" id="ARBA00022729"/>
    </source>
</evidence>
<dbReference type="KEGG" id="sspb:CP982_21785"/>
<comment type="subcellular location">
    <subcellularLocation>
        <location evidence="1">Secreted</location>
    </subcellularLocation>
</comment>
<gene>
    <name evidence="6" type="ORF">CP982_21785</name>
    <name evidence="5" type="ORF">FHS40_002978</name>
</gene>
<dbReference type="SUPFAM" id="SSF88713">
    <property type="entry name" value="Glycoside hydrolase/deacetylase"/>
    <property type="match status" value="1"/>
</dbReference>
<feature type="domain" description="NodB homology" evidence="4">
    <location>
        <begin position="72"/>
        <end position="312"/>
    </location>
</feature>
<dbReference type="Gene3D" id="3.20.20.370">
    <property type="entry name" value="Glycoside hydrolase/deacetylase"/>
    <property type="match status" value="1"/>
</dbReference>
<dbReference type="InterPro" id="IPR011330">
    <property type="entry name" value="Glyco_hydro/deAcase_b/a-brl"/>
</dbReference>
<dbReference type="Proteomes" id="UP000549009">
    <property type="component" value="Unassembled WGS sequence"/>
</dbReference>
<sequence>MTADTRPAPRTAATQAWIAMYHSVDRCPDDPYRITVTPERLDAQLARLRRRGLTGVSMAELLRARAEGRADGLVGLTFDDGYQDFVDHALPLLRRHGCTATLFVLPGRLDGDNAWDPLGPRKPLLGATGIHAAHDSGMEVASHSLTHVDLTRADDEQLQREIAGSRSALVQLIGAPVDGFCYPYGYVDTRVRDAVRAAGYRYACAIDPGPLADDFALPRVHIGQRDIGARLWLKERLNRTRGRALPTAGSTSAGLPCGHVSRETAAHAPRESTPRVSRETTSRVPRETSTGPSAGPRATSNTAAAPPRAVKP</sequence>
<organism evidence="6 7">
    <name type="scientific">Streptomyces spectabilis</name>
    <dbReference type="NCBI Taxonomy" id="68270"/>
    <lineage>
        <taxon>Bacteria</taxon>
        <taxon>Bacillati</taxon>
        <taxon>Actinomycetota</taxon>
        <taxon>Actinomycetes</taxon>
        <taxon>Kitasatosporales</taxon>
        <taxon>Streptomycetaceae</taxon>
        <taxon>Streptomyces</taxon>
    </lineage>
</organism>
<dbReference type="OrthoDB" id="9782872at2"/>
<feature type="region of interest" description="Disordered" evidence="3">
    <location>
        <begin position="263"/>
        <end position="312"/>
    </location>
</feature>
<dbReference type="AlphaFoldDB" id="A0A5P2XEU5"/>
<dbReference type="GO" id="GO:0016810">
    <property type="term" value="F:hydrolase activity, acting on carbon-nitrogen (but not peptide) bonds"/>
    <property type="evidence" value="ECO:0007669"/>
    <property type="project" value="InterPro"/>
</dbReference>
<dbReference type="InterPro" id="IPR051398">
    <property type="entry name" value="Polysacch_Deacetylase"/>
</dbReference>
<evidence type="ECO:0000313" key="5">
    <source>
        <dbReference type="EMBL" id="MBB5103916.1"/>
    </source>
</evidence>
<dbReference type="GO" id="GO:0005975">
    <property type="term" value="P:carbohydrate metabolic process"/>
    <property type="evidence" value="ECO:0007669"/>
    <property type="project" value="InterPro"/>
</dbReference>
<name>A0A5P2XEU5_STRST</name>
<dbReference type="PANTHER" id="PTHR34216">
    <property type="match status" value="1"/>
</dbReference>
<dbReference type="GO" id="GO:0005576">
    <property type="term" value="C:extracellular region"/>
    <property type="evidence" value="ECO:0007669"/>
    <property type="project" value="UniProtKB-SubCell"/>
</dbReference>
<reference evidence="5 8" key="2">
    <citation type="submission" date="2020-08" db="EMBL/GenBank/DDBJ databases">
        <title>Genomic Encyclopedia of Type Strains, Phase III (KMG-III): the genomes of soil and plant-associated and newly described type strains.</title>
        <authorList>
            <person name="Whitman W."/>
        </authorList>
    </citation>
    <scope>NUCLEOTIDE SEQUENCE [LARGE SCALE GENOMIC DNA]</scope>
    <source>
        <strain evidence="5 8">CECT 3146</strain>
    </source>
</reference>
<dbReference type="PANTHER" id="PTHR34216:SF3">
    <property type="entry name" value="POLY-BETA-1,6-N-ACETYL-D-GLUCOSAMINE N-DEACETYLASE"/>
    <property type="match status" value="1"/>
</dbReference>
<dbReference type="Proteomes" id="UP000326505">
    <property type="component" value="Chromosome"/>
</dbReference>